<sequence>MPIWYLKRPGHREDRGTGLGIFFGGPKLPKKPSERKKTGEWTGYGGSGRLDRLQWPPSPAAAATLQSEFCL</sequence>
<dbReference type="AlphaFoldDB" id="A0A067KDR1"/>
<gene>
    <name evidence="2" type="ORF">JCGZ_18138</name>
</gene>
<keyword evidence="3" id="KW-1185">Reference proteome</keyword>
<organism evidence="2 3">
    <name type="scientific">Jatropha curcas</name>
    <name type="common">Barbados nut</name>
    <dbReference type="NCBI Taxonomy" id="180498"/>
    <lineage>
        <taxon>Eukaryota</taxon>
        <taxon>Viridiplantae</taxon>
        <taxon>Streptophyta</taxon>
        <taxon>Embryophyta</taxon>
        <taxon>Tracheophyta</taxon>
        <taxon>Spermatophyta</taxon>
        <taxon>Magnoliopsida</taxon>
        <taxon>eudicotyledons</taxon>
        <taxon>Gunneridae</taxon>
        <taxon>Pentapetalae</taxon>
        <taxon>rosids</taxon>
        <taxon>fabids</taxon>
        <taxon>Malpighiales</taxon>
        <taxon>Euphorbiaceae</taxon>
        <taxon>Crotonoideae</taxon>
        <taxon>Jatropheae</taxon>
        <taxon>Jatropha</taxon>
    </lineage>
</organism>
<evidence type="ECO:0000313" key="3">
    <source>
        <dbReference type="Proteomes" id="UP000027138"/>
    </source>
</evidence>
<name>A0A067KDR1_JATCU</name>
<evidence type="ECO:0000313" key="2">
    <source>
        <dbReference type="EMBL" id="KDP30395.1"/>
    </source>
</evidence>
<protein>
    <submittedName>
        <fullName evidence="2">Uncharacterized protein</fullName>
    </submittedName>
</protein>
<reference evidence="2 3" key="1">
    <citation type="journal article" date="2014" name="PLoS ONE">
        <title>Global Analysis of Gene Expression Profiles in Physic Nut (Jatropha curcas L.) Seedlings Exposed to Salt Stress.</title>
        <authorList>
            <person name="Zhang L."/>
            <person name="Zhang C."/>
            <person name="Wu P."/>
            <person name="Chen Y."/>
            <person name="Li M."/>
            <person name="Jiang H."/>
            <person name="Wu G."/>
        </authorList>
    </citation>
    <scope>NUCLEOTIDE SEQUENCE [LARGE SCALE GENOMIC DNA]</scope>
    <source>
        <strain evidence="3">cv. GZQX0401</strain>
        <tissue evidence="2">Young leaves</tissue>
    </source>
</reference>
<feature type="region of interest" description="Disordered" evidence="1">
    <location>
        <begin position="16"/>
        <end position="56"/>
    </location>
</feature>
<accession>A0A067KDR1</accession>
<evidence type="ECO:0000256" key="1">
    <source>
        <dbReference type="SAM" id="MobiDB-lite"/>
    </source>
</evidence>
<proteinExistence type="predicted"/>
<dbReference type="Proteomes" id="UP000027138">
    <property type="component" value="Unassembled WGS sequence"/>
</dbReference>
<dbReference type="EMBL" id="KK914686">
    <property type="protein sequence ID" value="KDP30395.1"/>
    <property type="molecule type" value="Genomic_DNA"/>
</dbReference>